<protein>
    <submittedName>
        <fullName evidence="5">GDSL-like lipase/acylhydrolase family protein</fullName>
    </submittedName>
</protein>
<evidence type="ECO:0000259" key="3">
    <source>
        <dbReference type="Pfam" id="PF14606"/>
    </source>
</evidence>
<evidence type="ECO:0000259" key="4">
    <source>
        <dbReference type="Pfam" id="PF14607"/>
    </source>
</evidence>
<dbReference type="Gene3D" id="2.60.120.260">
    <property type="entry name" value="Galactose-binding domain-like"/>
    <property type="match status" value="1"/>
</dbReference>
<sequence>MKRSITFFLLLQCVAATHIFAQQQNPVKWWNPAGNDFPVLEGQCLQGATESYYDRFSAGAKNTLNPKVWGLSHNSAGLYLKFKSDANEIVVRYVVQNKGNFAMPHMPATGVSGIDLYAIDRSGGWQWAPGHYAFGDTVEYRFSHLQADHAFTGGDTEYRLYLPLYNTVNWLQIGVASEKHFAPMPLSLEKPVVAYGTSIMQGGCASRPGLAWTAILNRSLDRPLINLGFSGTGLLEKSVLDQMVEKDAKIYVLDCLPNLTGYSSAALEQLIKDAVNTLQGKRPEVPILLVEHSGGVKGSIMDTTTLNGFENANKVLRSVFAKLIAEGKQHLYLLSNKDMDWDINATVDGVHPNDVGMMKYAAAYEKIIRRILHEPSGNIRTTIPVTQSRDIRSYDWRDRHQEILALNKKTPPQNIILANSIIHFWGGDPKAPIARGEESWNKYLAPIGMRNLAFGWDRIENVLWRIYHDELDGYQAKHVLFMIGTNNLGDCNDEEIIMGLQALVAAVNVRQPQTQIILSGILPRGNMEQRVETLNKRISLLAKQLKLQYINPGKVLLKKDGKIDESLFSDGLHPVAAGYEKLGQQLQQAFH</sequence>
<feature type="domain" description="SGNH hydrolase-type esterase" evidence="3">
    <location>
        <begin position="189"/>
        <end position="369"/>
    </location>
</feature>
<dbReference type="InterPro" id="IPR036514">
    <property type="entry name" value="SGNH_hydro_sf"/>
</dbReference>
<feature type="domain" description="SGNH hydrolase-type esterase N-terminal" evidence="4">
    <location>
        <begin position="27"/>
        <end position="181"/>
    </location>
</feature>
<dbReference type="Proteomes" id="UP000240971">
    <property type="component" value="Unassembled WGS sequence"/>
</dbReference>
<dbReference type="Pfam" id="PF14606">
    <property type="entry name" value="Lipase_GDSL_3"/>
    <property type="match status" value="1"/>
</dbReference>
<evidence type="ECO:0000256" key="1">
    <source>
        <dbReference type="SAM" id="SignalP"/>
    </source>
</evidence>
<dbReference type="InterPro" id="IPR013830">
    <property type="entry name" value="SGNH_hydro"/>
</dbReference>
<name>A0A2P8HJC9_CHINA</name>
<accession>A0A2P8HJC9</accession>
<keyword evidence="6" id="KW-1185">Reference proteome</keyword>
<dbReference type="SUPFAM" id="SSF52266">
    <property type="entry name" value="SGNH hydrolase"/>
    <property type="match status" value="2"/>
</dbReference>
<dbReference type="Pfam" id="PF13472">
    <property type="entry name" value="Lipase_GDSL_2"/>
    <property type="match status" value="1"/>
</dbReference>
<dbReference type="PANTHER" id="PTHR30383">
    <property type="entry name" value="THIOESTERASE 1/PROTEASE 1/LYSOPHOSPHOLIPASE L1"/>
    <property type="match status" value="1"/>
</dbReference>
<dbReference type="Pfam" id="PF14607">
    <property type="entry name" value="GxDLY"/>
    <property type="match status" value="1"/>
</dbReference>
<dbReference type="GO" id="GO:0004622">
    <property type="term" value="F:phosphatidylcholine lysophospholipase activity"/>
    <property type="evidence" value="ECO:0007669"/>
    <property type="project" value="TreeGrafter"/>
</dbReference>
<keyword evidence="5" id="KW-0378">Hydrolase</keyword>
<evidence type="ECO:0000259" key="2">
    <source>
        <dbReference type="Pfam" id="PF13472"/>
    </source>
</evidence>
<gene>
    <name evidence="5" type="ORF">CLV51_103300</name>
</gene>
<dbReference type="OrthoDB" id="5624617at2"/>
<dbReference type="AlphaFoldDB" id="A0A2P8HJC9"/>
<organism evidence="5 6">
    <name type="scientific">Chitinophaga niastensis</name>
    <dbReference type="NCBI Taxonomy" id="536980"/>
    <lineage>
        <taxon>Bacteria</taxon>
        <taxon>Pseudomonadati</taxon>
        <taxon>Bacteroidota</taxon>
        <taxon>Chitinophagia</taxon>
        <taxon>Chitinophagales</taxon>
        <taxon>Chitinophagaceae</taxon>
        <taxon>Chitinophaga</taxon>
    </lineage>
</organism>
<dbReference type="InterPro" id="IPR032740">
    <property type="entry name" value="GxDLY"/>
</dbReference>
<proteinExistence type="predicted"/>
<keyword evidence="1" id="KW-0732">Signal</keyword>
<feature type="domain" description="SGNH hydrolase-type esterase" evidence="2">
    <location>
        <begin position="420"/>
        <end position="580"/>
    </location>
</feature>
<feature type="chain" id="PRO_5015137637" evidence="1">
    <location>
        <begin position="22"/>
        <end position="591"/>
    </location>
</feature>
<dbReference type="Gene3D" id="3.40.50.1110">
    <property type="entry name" value="SGNH hydrolase"/>
    <property type="match status" value="2"/>
</dbReference>
<comment type="caution">
    <text evidence="5">The sequence shown here is derived from an EMBL/GenBank/DDBJ whole genome shotgun (WGS) entry which is preliminary data.</text>
</comment>
<dbReference type="PANTHER" id="PTHR30383:SF5">
    <property type="entry name" value="SGNH HYDROLASE-TYPE ESTERASE DOMAIN-CONTAINING PROTEIN"/>
    <property type="match status" value="1"/>
</dbReference>
<reference evidence="5 6" key="1">
    <citation type="submission" date="2018-03" db="EMBL/GenBank/DDBJ databases">
        <title>Genomic Encyclopedia of Archaeal and Bacterial Type Strains, Phase II (KMG-II): from individual species to whole genera.</title>
        <authorList>
            <person name="Goeker M."/>
        </authorList>
    </citation>
    <scope>NUCLEOTIDE SEQUENCE [LARGE SCALE GENOMIC DNA]</scope>
    <source>
        <strain evidence="5 6">DSM 24859</strain>
    </source>
</reference>
<evidence type="ECO:0000313" key="5">
    <source>
        <dbReference type="EMBL" id="PSL46322.1"/>
    </source>
</evidence>
<dbReference type="InterPro" id="IPR051532">
    <property type="entry name" value="Ester_Hydrolysis_Enzymes"/>
</dbReference>
<dbReference type="RefSeq" id="WP_106529109.1">
    <property type="nucleotide sequence ID" value="NZ_PYAW01000003.1"/>
</dbReference>
<evidence type="ECO:0000313" key="6">
    <source>
        <dbReference type="Proteomes" id="UP000240971"/>
    </source>
</evidence>
<dbReference type="EMBL" id="PYAW01000003">
    <property type="protein sequence ID" value="PSL46322.1"/>
    <property type="molecule type" value="Genomic_DNA"/>
</dbReference>
<feature type="signal peptide" evidence="1">
    <location>
        <begin position="1"/>
        <end position="21"/>
    </location>
</feature>